<keyword evidence="2" id="KW-0378">Hydrolase</keyword>
<dbReference type="Pfam" id="PF00929">
    <property type="entry name" value="RNase_T"/>
    <property type="match status" value="1"/>
</dbReference>
<evidence type="ECO:0000256" key="1">
    <source>
        <dbReference type="ARBA" id="ARBA00022722"/>
    </source>
</evidence>
<dbReference type="GO" id="GO:0003723">
    <property type="term" value="F:RNA binding"/>
    <property type="evidence" value="ECO:0007669"/>
    <property type="project" value="UniProtKB-UniRule"/>
</dbReference>
<gene>
    <name evidence="7" type="ORF">GDO54_015945</name>
</gene>
<organism evidence="7 8">
    <name type="scientific">Pyxicephalus adspersus</name>
    <name type="common">African bullfrog</name>
    <dbReference type="NCBI Taxonomy" id="30357"/>
    <lineage>
        <taxon>Eukaryota</taxon>
        <taxon>Metazoa</taxon>
        <taxon>Chordata</taxon>
        <taxon>Craniata</taxon>
        <taxon>Vertebrata</taxon>
        <taxon>Euteleostomi</taxon>
        <taxon>Amphibia</taxon>
        <taxon>Batrachia</taxon>
        <taxon>Anura</taxon>
        <taxon>Neobatrachia</taxon>
        <taxon>Ranoidea</taxon>
        <taxon>Pyxicephalidae</taxon>
        <taxon>Pyxicephalinae</taxon>
        <taxon>Pyxicephalus</taxon>
    </lineage>
</organism>
<dbReference type="GO" id="GO:0005634">
    <property type="term" value="C:nucleus"/>
    <property type="evidence" value="ECO:0007669"/>
    <property type="project" value="TreeGrafter"/>
</dbReference>
<evidence type="ECO:0000256" key="3">
    <source>
        <dbReference type="ARBA" id="ARBA00022839"/>
    </source>
</evidence>
<dbReference type="SMART" id="SM00479">
    <property type="entry name" value="EXOIII"/>
    <property type="match status" value="1"/>
</dbReference>
<dbReference type="EMBL" id="DYDO01000008">
    <property type="protein sequence ID" value="DBA20233.1"/>
    <property type="molecule type" value="Genomic_DNA"/>
</dbReference>
<dbReference type="InterPro" id="IPR035979">
    <property type="entry name" value="RBD_domain_sf"/>
</dbReference>
<keyword evidence="3" id="KW-0269">Exonuclease</keyword>
<dbReference type="PANTHER" id="PTHR12801:SF82">
    <property type="entry name" value="RNA EXONUCLEASE 5"/>
    <property type="match status" value="1"/>
</dbReference>
<proteinExistence type="predicted"/>
<dbReference type="InterPro" id="IPR034922">
    <property type="entry name" value="REX1-like_exo"/>
</dbReference>
<reference evidence="7" key="1">
    <citation type="thesis" date="2020" institute="ProQuest LLC" country="789 East Eisenhower Parkway, Ann Arbor, MI, USA">
        <title>Comparative Genomics and Chromosome Evolution.</title>
        <authorList>
            <person name="Mudd A.B."/>
        </authorList>
    </citation>
    <scope>NUCLEOTIDE SEQUENCE</scope>
    <source>
        <strain evidence="7">1538</strain>
        <tissue evidence="7">Blood</tissue>
    </source>
</reference>
<dbReference type="CDD" id="cd06145">
    <property type="entry name" value="REX1_like"/>
    <property type="match status" value="1"/>
</dbReference>
<evidence type="ECO:0000256" key="5">
    <source>
        <dbReference type="SAM" id="MobiDB-lite"/>
    </source>
</evidence>
<dbReference type="PANTHER" id="PTHR12801">
    <property type="entry name" value="RNA EXONUCLEASE REXO1 / RECO3 FAMILY MEMBER-RELATED"/>
    <property type="match status" value="1"/>
</dbReference>
<keyword evidence="4" id="KW-0694">RNA-binding</keyword>
<dbReference type="Gene3D" id="3.30.70.330">
    <property type="match status" value="2"/>
</dbReference>
<dbReference type="SMART" id="SM00360">
    <property type="entry name" value="RRM"/>
    <property type="match status" value="2"/>
</dbReference>
<dbReference type="InterPro" id="IPR012337">
    <property type="entry name" value="RNaseH-like_sf"/>
</dbReference>
<evidence type="ECO:0000259" key="6">
    <source>
        <dbReference type="PROSITE" id="PS50102"/>
    </source>
</evidence>
<evidence type="ECO:0000313" key="8">
    <source>
        <dbReference type="Proteomes" id="UP001181693"/>
    </source>
</evidence>
<dbReference type="FunFam" id="3.30.420.10:FF:000175">
    <property type="entry name" value="RNA exonuclease 5"/>
    <property type="match status" value="1"/>
</dbReference>
<dbReference type="InterPro" id="IPR013520">
    <property type="entry name" value="Ribonucl_H"/>
</dbReference>
<dbReference type="Proteomes" id="UP001181693">
    <property type="component" value="Unassembled WGS sequence"/>
</dbReference>
<evidence type="ECO:0000256" key="4">
    <source>
        <dbReference type="PROSITE-ProRule" id="PRU00176"/>
    </source>
</evidence>
<sequence length="645" mass="73832">MQRKRPHGDKEKQDSKKRKIQHVTPDVNGLVVHRNKKAPRLSTALFHDNCEIQYGSLRQLINYAVLGNEHTTQASWCSIHHQKHLQGVVVVILEDLSQHHFYQFFTHFRCLRKLFQHRFSLPPPPSDFLASLVGLDLNDDKGRQPYVYIEKQRWLTLSSHFKLLDIAPDKIIRLAHDPIVQKYGRKRHGLTRYLLSEEEMRKYDYPCVDFPDTKNYVHSNCMEVPTDHSPLFGLDCEMCLTTKGRELTRVSLVDANGYGIMDELVLPDNPIQNYLTMFSGITKEMLLPVKTKLKDVQEKLKRLLPPDAVLVGHSLNNDLRALQMIHPNVIDTSLLFIRKFGKKFKLKFLAQAVLKRDIQSEDIVGHEPSEDAAAALRLAQYFIEFGPEKVTRKYEEMITVFAGPFKKPVCLKSVRMHFQSCGPIHSLNLVVDTFQPYVCIKYSVLEAAQLAVKHLNGTYVDGCCIKVQRLITSMSLDYEDLIKEMEEDPENSDTIYVSGFMKPLTESFLQQQFSDFKEIKTIYAPKNPMNQQHEKYCFLKFESPESAAMAAARISTHGGLMCQKAVTSSHLLQWFQEAVLSIPPHPQPSLENIPKAVLPQIISNTDMKINKLYTKLAVNTLCIILFPGNRNGEILPGFGLMGIKK</sequence>
<dbReference type="AlphaFoldDB" id="A0AAV3A0Z9"/>
<dbReference type="SUPFAM" id="SSF54928">
    <property type="entry name" value="RNA-binding domain, RBD"/>
    <property type="match status" value="1"/>
</dbReference>
<comment type="caution">
    <text evidence="7">The sequence shown here is derived from an EMBL/GenBank/DDBJ whole genome shotgun (WGS) entry which is preliminary data.</text>
</comment>
<name>A0AAV3A0Z9_PYXAD</name>
<keyword evidence="1" id="KW-0540">Nuclease</keyword>
<evidence type="ECO:0000313" key="7">
    <source>
        <dbReference type="EMBL" id="DBA20233.1"/>
    </source>
</evidence>
<dbReference type="Gene3D" id="3.30.420.10">
    <property type="entry name" value="Ribonuclease H-like superfamily/Ribonuclease H"/>
    <property type="match status" value="1"/>
</dbReference>
<dbReference type="SUPFAM" id="SSF53098">
    <property type="entry name" value="Ribonuclease H-like"/>
    <property type="match status" value="1"/>
</dbReference>
<dbReference type="InterPro" id="IPR012677">
    <property type="entry name" value="Nucleotide-bd_a/b_plait_sf"/>
</dbReference>
<keyword evidence="8" id="KW-1185">Reference proteome</keyword>
<dbReference type="GO" id="GO:0004527">
    <property type="term" value="F:exonuclease activity"/>
    <property type="evidence" value="ECO:0007669"/>
    <property type="project" value="UniProtKB-KW"/>
</dbReference>
<feature type="domain" description="RRM" evidence="6">
    <location>
        <begin position="493"/>
        <end position="558"/>
    </location>
</feature>
<dbReference type="InterPro" id="IPR036397">
    <property type="entry name" value="RNaseH_sf"/>
</dbReference>
<accession>A0AAV3A0Z9</accession>
<evidence type="ECO:0000256" key="2">
    <source>
        <dbReference type="ARBA" id="ARBA00022801"/>
    </source>
</evidence>
<protein>
    <recommendedName>
        <fullName evidence="6">RRM domain-containing protein</fullName>
    </recommendedName>
</protein>
<dbReference type="Pfam" id="PF00076">
    <property type="entry name" value="RRM_1"/>
    <property type="match status" value="2"/>
</dbReference>
<dbReference type="PROSITE" id="PS50102">
    <property type="entry name" value="RRM"/>
    <property type="match status" value="1"/>
</dbReference>
<dbReference type="InterPro" id="IPR047021">
    <property type="entry name" value="REXO1/3/4-like"/>
</dbReference>
<dbReference type="InterPro" id="IPR000504">
    <property type="entry name" value="RRM_dom"/>
</dbReference>
<feature type="region of interest" description="Disordered" evidence="5">
    <location>
        <begin position="1"/>
        <end position="20"/>
    </location>
</feature>